<dbReference type="STRING" id="321146.A0A139HPS1"/>
<evidence type="ECO:0000313" key="12">
    <source>
        <dbReference type="Proteomes" id="UP000070133"/>
    </source>
</evidence>
<sequence>MATLPRQRRSSERAENAQLEPAPYNETRELNIVFASVGCTDSRVVHELLPRIIDLPDVSVKALLDKGFRGQDFIHASSSCLTMPNATRQSAIRDVADIEQEAAELCEWAHLLVLAPLDANNLAKMLHGHTDNLVLEIIRSWNVSKKILLLPGMSSPMWENPMTKKQLTKIRRKWNWVQVLQPMLWKFVDERKKITSWEAADELVDAISNQVDLMNIGAGLDVAPSQKSTLPHGTRRPGAFLPPELWTMILDFTNDWELAQTLHIYTNLPPPEAWTSHTKSKGPLGYMEELELTLLRGDLADVKHFVAQRSVPRWLSKLSVKLIMRFAMTDLLAHLEANHKDLFWAAFGHAFLPVKASAVFGRTEILEFWRTSPSFLTKEYDAEALDGASRAGFVNVLEWWQHSGLPLKFTESALEQASGQGHVQVLEWWKAQSTAVDDTNASVNSSKVRLKPGKSICYATQNGHADVVRWWVQSGIAFPHEDTVPKLASTHGHVEVLRTWHELKGSKMIFDNQVLVGATKSGNLKVLEWWKQSGLKVEYKTCDVEEALEDGYEGERGMEKSLEHRTLAMSSQTVLLETTMGPITLELYTQHAPKTCQNFTTLASRNYYNNTIFHRIIPDFMIQGGDPTGTGRGGASIWGEKFDDEIRGDLKHTGAGILSMANSGPNTNGSQFFITLAPTPWLDGKHTIFGRVKSGMRVVQRMGLVKTGAEDRPEEEVRIVSAKVVQEED</sequence>
<dbReference type="AlphaFoldDB" id="A0A139HPS1"/>
<dbReference type="SUPFAM" id="SSF50891">
    <property type="entry name" value="Cyclophilin-like"/>
    <property type="match status" value="1"/>
</dbReference>
<evidence type="ECO:0000256" key="7">
    <source>
        <dbReference type="ARBA" id="ARBA00038147"/>
    </source>
</evidence>
<dbReference type="PRINTS" id="PR00153">
    <property type="entry name" value="CSAPPISMRASE"/>
</dbReference>
<gene>
    <name evidence="11" type="ORF">AC578_3634</name>
</gene>
<dbReference type="FunFam" id="2.40.100.10:FF:000008">
    <property type="entry name" value="Peptidyl-prolyl cis-trans isomerase"/>
    <property type="match status" value="1"/>
</dbReference>
<feature type="domain" description="PPIase cyclophilin-type" evidence="10">
    <location>
        <begin position="577"/>
        <end position="724"/>
    </location>
</feature>
<evidence type="ECO:0000256" key="2">
    <source>
        <dbReference type="ARBA" id="ARBA00002388"/>
    </source>
</evidence>
<comment type="function">
    <text evidence="2">PPIases accelerate the folding of proteins. It catalyzes the cis-trans isomerization of proline imidic peptide bonds in oligopeptides.</text>
</comment>
<dbReference type="EMBL" id="LFZN01000021">
    <property type="protein sequence ID" value="KXT04389.1"/>
    <property type="molecule type" value="Genomic_DNA"/>
</dbReference>
<dbReference type="InterPro" id="IPR003382">
    <property type="entry name" value="Flavoprotein"/>
</dbReference>
<dbReference type="InterPro" id="IPR036551">
    <property type="entry name" value="Flavin_trans-like"/>
</dbReference>
<dbReference type="InterPro" id="IPR002130">
    <property type="entry name" value="Cyclophilin-type_PPIase_dom"/>
</dbReference>
<dbReference type="PROSITE" id="PS50072">
    <property type="entry name" value="CSA_PPIASE_2"/>
    <property type="match status" value="1"/>
</dbReference>
<dbReference type="InterPro" id="IPR020892">
    <property type="entry name" value="Cyclophilin-type_PPIase_CS"/>
</dbReference>
<dbReference type="GO" id="GO:0006457">
    <property type="term" value="P:protein folding"/>
    <property type="evidence" value="ECO:0007669"/>
    <property type="project" value="InterPro"/>
</dbReference>
<evidence type="ECO:0000256" key="3">
    <source>
        <dbReference type="ARBA" id="ARBA00013194"/>
    </source>
</evidence>
<keyword evidence="5" id="KW-0413">Isomerase</keyword>
<comment type="caution">
    <text evidence="11">The sequence shown here is derived from an EMBL/GenBank/DDBJ whole genome shotgun (WGS) entry which is preliminary data.</text>
</comment>
<keyword evidence="12" id="KW-1185">Reference proteome</keyword>
<dbReference type="EC" id="5.2.1.8" evidence="3"/>
<dbReference type="PANTHER" id="PTHR45625:SF4">
    <property type="entry name" value="PEPTIDYLPROLYL ISOMERASE DOMAIN AND WD REPEAT-CONTAINING PROTEIN 1"/>
    <property type="match status" value="1"/>
</dbReference>
<dbReference type="PROSITE" id="PS00170">
    <property type="entry name" value="CSA_PPIASE_1"/>
    <property type="match status" value="1"/>
</dbReference>
<dbReference type="GO" id="GO:0003755">
    <property type="term" value="F:peptidyl-prolyl cis-trans isomerase activity"/>
    <property type="evidence" value="ECO:0007669"/>
    <property type="project" value="UniProtKB-KW"/>
</dbReference>
<reference evidence="11 12" key="1">
    <citation type="submission" date="2015-07" db="EMBL/GenBank/DDBJ databases">
        <title>Comparative genomics of the Sigatoka disease complex on banana suggests a link between parallel evolutionary changes in Pseudocercospora fijiensis and Pseudocercospora eumusae and increased virulence on the banana host.</title>
        <authorList>
            <person name="Chang T.-C."/>
            <person name="Salvucci A."/>
            <person name="Crous P.W."/>
            <person name="Stergiopoulos I."/>
        </authorList>
    </citation>
    <scope>NUCLEOTIDE SEQUENCE [LARGE SCALE GENOMIC DNA]</scope>
    <source>
        <strain evidence="11 12">CBS 114824</strain>
    </source>
</reference>
<evidence type="ECO:0000256" key="5">
    <source>
        <dbReference type="ARBA" id="ARBA00023235"/>
    </source>
</evidence>
<dbReference type="Gene3D" id="2.40.100.10">
    <property type="entry name" value="Cyclophilin-like"/>
    <property type="match status" value="1"/>
</dbReference>
<organism evidence="11 12">
    <name type="scientific">Pseudocercospora eumusae</name>
    <dbReference type="NCBI Taxonomy" id="321146"/>
    <lineage>
        <taxon>Eukaryota</taxon>
        <taxon>Fungi</taxon>
        <taxon>Dikarya</taxon>
        <taxon>Ascomycota</taxon>
        <taxon>Pezizomycotina</taxon>
        <taxon>Dothideomycetes</taxon>
        <taxon>Dothideomycetidae</taxon>
        <taxon>Mycosphaerellales</taxon>
        <taxon>Mycosphaerellaceae</taxon>
        <taxon>Pseudocercospora</taxon>
    </lineage>
</organism>
<keyword evidence="4" id="KW-0697">Rotamase</keyword>
<dbReference type="GO" id="GO:0071013">
    <property type="term" value="C:catalytic step 2 spliceosome"/>
    <property type="evidence" value="ECO:0007669"/>
    <property type="project" value="TreeGrafter"/>
</dbReference>
<dbReference type="Gene3D" id="1.25.40.20">
    <property type="entry name" value="Ankyrin repeat-containing domain"/>
    <property type="match status" value="1"/>
</dbReference>
<dbReference type="InterPro" id="IPR044666">
    <property type="entry name" value="Cyclophilin_A-like"/>
</dbReference>
<dbReference type="Pfam" id="PF02441">
    <property type="entry name" value="Flavoprotein"/>
    <property type="match status" value="1"/>
</dbReference>
<dbReference type="SUPFAM" id="SSF140860">
    <property type="entry name" value="Pseudo ankyrin repeat-like"/>
    <property type="match status" value="1"/>
</dbReference>
<dbReference type="Gene3D" id="3.40.50.1950">
    <property type="entry name" value="Flavin prenyltransferase-like"/>
    <property type="match status" value="1"/>
</dbReference>
<evidence type="ECO:0000256" key="9">
    <source>
        <dbReference type="SAM" id="MobiDB-lite"/>
    </source>
</evidence>
<evidence type="ECO:0000313" key="11">
    <source>
        <dbReference type="EMBL" id="KXT04389.1"/>
    </source>
</evidence>
<dbReference type="PANTHER" id="PTHR45625">
    <property type="entry name" value="PEPTIDYL-PROLYL CIS-TRANS ISOMERASE-RELATED"/>
    <property type="match status" value="1"/>
</dbReference>
<dbReference type="SUPFAM" id="SSF52507">
    <property type="entry name" value="Homo-oligomeric flavin-containing Cys decarboxylases, HFCD"/>
    <property type="match status" value="1"/>
</dbReference>
<evidence type="ECO:0000259" key="10">
    <source>
        <dbReference type="PROSITE" id="PS50072"/>
    </source>
</evidence>
<feature type="region of interest" description="Disordered" evidence="9">
    <location>
        <begin position="1"/>
        <end position="22"/>
    </location>
</feature>
<comment type="similarity">
    <text evidence="7">Belongs to the cyclophilin-type PPIase family. PPIL1 subfamily.</text>
</comment>
<dbReference type="Pfam" id="PF00160">
    <property type="entry name" value="Pro_isomerase"/>
    <property type="match status" value="1"/>
</dbReference>
<accession>A0A139HPS1</accession>
<dbReference type="InterPro" id="IPR029000">
    <property type="entry name" value="Cyclophilin-like_dom_sf"/>
</dbReference>
<comment type="catalytic activity">
    <reaction evidence="1">
        <text>[protein]-peptidylproline (omega=180) = [protein]-peptidylproline (omega=0)</text>
        <dbReference type="Rhea" id="RHEA:16237"/>
        <dbReference type="Rhea" id="RHEA-COMP:10747"/>
        <dbReference type="Rhea" id="RHEA-COMP:10748"/>
        <dbReference type="ChEBI" id="CHEBI:83833"/>
        <dbReference type="ChEBI" id="CHEBI:83834"/>
        <dbReference type="EC" id="5.2.1.8"/>
    </reaction>
</comment>
<evidence type="ECO:0000256" key="8">
    <source>
        <dbReference type="ARBA" id="ARBA00040798"/>
    </source>
</evidence>
<dbReference type="Proteomes" id="UP000070133">
    <property type="component" value="Unassembled WGS sequence"/>
</dbReference>
<evidence type="ECO:0000256" key="1">
    <source>
        <dbReference type="ARBA" id="ARBA00000971"/>
    </source>
</evidence>
<evidence type="ECO:0000256" key="4">
    <source>
        <dbReference type="ARBA" id="ARBA00023110"/>
    </source>
</evidence>
<protein>
    <recommendedName>
        <fullName evidence="8">Peptidyl-prolyl cis-trans isomerase-like 1</fullName>
        <ecNumber evidence="3">5.2.1.8</ecNumber>
    </recommendedName>
    <alternativeName>
        <fullName evidence="6">Rotamase</fullName>
    </alternativeName>
</protein>
<evidence type="ECO:0000256" key="6">
    <source>
        <dbReference type="ARBA" id="ARBA00029569"/>
    </source>
</evidence>
<dbReference type="OrthoDB" id="70387at2759"/>
<proteinExistence type="inferred from homology"/>
<name>A0A139HPS1_9PEZI</name>
<dbReference type="InterPro" id="IPR036770">
    <property type="entry name" value="Ankyrin_rpt-contain_sf"/>
</dbReference>